<accession>A0A0K9PE71</accession>
<dbReference type="PANTHER" id="PTHR46154:SF4">
    <property type="entry name" value="UREA ACTIVE TRANSPORTER"/>
    <property type="match status" value="1"/>
</dbReference>
<dbReference type="EMBL" id="LFYR01000915">
    <property type="protein sequence ID" value="KMZ67363.1"/>
    <property type="molecule type" value="Genomic_DNA"/>
</dbReference>
<dbReference type="Proteomes" id="UP000036987">
    <property type="component" value="Unassembled WGS sequence"/>
</dbReference>
<name>A0A0K9PE71_ZOSMR</name>
<feature type="transmembrane region" description="Helical" evidence="11">
    <location>
        <begin position="530"/>
        <end position="551"/>
    </location>
</feature>
<dbReference type="AlphaFoldDB" id="A0A0K9PE71"/>
<dbReference type="InterPro" id="IPR031155">
    <property type="entry name" value="DUR"/>
</dbReference>
<dbReference type="PROSITE" id="PS50283">
    <property type="entry name" value="NA_SOLUT_SYMP_3"/>
    <property type="match status" value="1"/>
</dbReference>
<feature type="transmembrane region" description="Helical" evidence="11">
    <location>
        <begin position="437"/>
        <end position="456"/>
    </location>
</feature>
<feature type="transmembrane region" description="Helical" evidence="11">
    <location>
        <begin position="490"/>
        <end position="510"/>
    </location>
</feature>
<dbReference type="NCBIfam" id="TIGR00813">
    <property type="entry name" value="sss"/>
    <property type="match status" value="1"/>
</dbReference>
<feature type="transmembrane region" description="Helical" evidence="11">
    <location>
        <begin position="620"/>
        <end position="643"/>
    </location>
</feature>
<dbReference type="OMA" id="LGANWLT"/>
<keyword evidence="4 11" id="KW-0812">Transmembrane</keyword>
<comment type="caution">
    <text evidence="12">The sequence shown here is derived from an EMBL/GenBank/DDBJ whole genome shotgun (WGS) entry which is preliminary data.</text>
</comment>
<evidence type="ECO:0000256" key="2">
    <source>
        <dbReference type="ARBA" id="ARBA00006434"/>
    </source>
</evidence>
<evidence type="ECO:0000313" key="13">
    <source>
        <dbReference type="Proteomes" id="UP000036987"/>
    </source>
</evidence>
<feature type="transmembrane region" description="Helical" evidence="11">
    <location>
        <begin position="219"/>
        <end position="241"/>
    </location>
</feature>
<dbReference type="OrthoDB" id="6132759at2759"/>
<evidence type="ECO:0000256" key="4">
    <source>
        <dbReference type="ARBA" id="ARBA00022692"/>
    </source>
</evidence>
<keyword evidence="5 11" id="KW-1133">Transmembrane helix</keyword>
<feature type="transmembrane region" description="Helical" evidence="11">
    <location>
        <begin position="118"/>
        <end position="138"/>
    </location>
</feature>
<dbReference type="GO" id="GO:0015204">
    <property type="term" value="F:urea transmembrane transporter activity"/>
    <property type="evidence" value="ECO:0000318"/>
    <property type="project" value="GO_Central"/>
</dbReference>
<gene>
    <name evidence="12" type="ORF">ZOSMA_26G01130</name>
</gene>
<feature type="transmembrane region" description="Helical" evidence="11">
    <location>
        <begin position="462"/>
        <end position="483"/>
    </location>
</feature>
<keyword evidence="3" id="KW-0813">Transport</keyword>
<feature type="transmembrane region" description="Helical" evidence="11">
    <location>
        <begin position="40"/>
        <end position="62"/>
    </location>
</feature>
<evidence type="ECO:0000256" key="9">
    <source>
        <dbReference type="ARBA" id="ARBA00079542"/>
    </source>
</evidence>
<evidence type="ECO:0000313" key="12">
    <source>
        <dbReference type="EMBL" id="KMZ67363.1"/>
    </source>
</evidence>
<evidence type="ECO:0000256" key="8">
    <source>
        <dbReference type="ARBA" id="ARBA00072203"/>
    </source>
</evidence>
<comment type="function">
    <text evidence="7">High-affinity urea-proton symporter involved in the active transport of urea across the plasma membrane into root cells. May play an important role in urea uptake by plant cells at low external urea concentrations.</text>
</comment>
<dbReference type="GO" id="GO:0071918">
    <property type="term" value="P:urea transmembrane transport"/>
    <property type="evidence" value="ECO:0000318"/>
    <property type="project" value="GO_Central"/>
</dbReference>
<evidence type="ECO:0000256" key="5">
    <source>
        <dbReference type="ARBA" id="ARBA00022989"/>
    </source>
</evidence>
<dbReference type="InterPro" id="IPR001734">
    <property type="entry name" value="Na/solute_symporter"/>
</dbReference>
<dbReference type="Gene3D" id="1.20.1730.10">
    <property type="entry name" value="Sodium/glucose cotransporter"/>
    <property type="match status" value="1"/>
</dbReference>
<feature type="transmembrane region" description="Helical" evidence="11">
    <location>
        <begin position="193"/>
        <end position="212"/>
    </location>
</feature>
<evidence type="ECO:0000256" key="7">
    <source>
        <dbReference type="ARBA" id="ARBA00059650"/>
    </source>
</evidence>
<keyword evidence="13" id="KW-1185">Reference proteome</keyword>
<evidence type="ECO:0000256" key="3">
    <source>
        <dbReference type="ARBA" id="ARBA00022448"/>
    </source>
</evidence>
<evidence type="ECO:0000256" key="11">
    <source>
        <dbReference type="SAM" id="Phobius"/>
    </source>
</evidence>
<comment type="similarity">
    <text evidence="2 10">Belongs to the sodium:solute symporter (SSF) (TC 2.A.21) family.</text>
</comment>
<dbReference type="Pfam" id="PF00474">
    <property type="entry name" value="SSF"/>
    <property type="match status" value="1"/>
</dbReference>
<comment type="subcellular location">
    <subcellularLocation>
        <location evidence="1">Membrane</location>
        <topology evidence="1">Multi-pass membrane protein</topology>
    </subcellularLocation>
</comment>
<dbReference type="FunFam" id="1.20.1730.10:FF:000006">
    <property type="entry name" value="Urea active transporter"/>
    <property type="match status" value="1"/>
</dbReference>
<dbReference type="STRING" id="29655.A0A0K9PE71"/>
<organism evidence="12 13">
    <name type="scientific">Zostera marina</name>
    <name type="common">Eelgrass</name>
    <dbReference type="NCBI Taxonomy" id="29655"/>
    <lineage>
        <taxon>Eukaryota</taxon>
        <taxon>Viridiplantae</taxon>
        <taxon>Streptophyta</taxon>
        <taxon>Embryophyta</taxon>
        <taxon>Tracheophyta</taxon>
        <taxon>Spermatophyta</taxon>
        <taxon>Magnoliopsida</taxon>
        <taxon>Liliopsida</taxon>
        <taxon>Zosteraceae</taxon>
        <taxon>Zostera</taxon>
    </lineage>
</organism>
<feature type="transmembrane region" description="Helical" evidence="11">
    <location>
        <begin position="334"/>
        <end position="359"/>
    </location>
</feature>
<feature type="transmembrane region" description="Helical" evidence="11">
    <location>
        <begin position="589"/>
        <end position="608"/>
    </location>
</feature>
<keyword evidence="6 11" id="KW-0472">Membrane</keyword>
<evidence type="ECO:0000256" key="10">
    <source>
        <dbReference type="RuleBase" id="RU362091"/>
    </source>
</evidence>
<feature type="transmembrane region" description="Helical" evidence="11">
    <location>
        <begin position="289"/>
        <end position="314"/>
    </location>
</feature>
<dbReference type="GO" id="GO:0005886">
    <property type="term" value="C:plasma membrane"/>
    <property type="evidence" value="ECO:0000318"/>
    <property type="project" value="GO_Central"/>
</dbReference>
<evidence type="ECO:0000256" key="6">
    <source>
        <dbReference type="ARBA" id="ARBA00023136"/>
    </source>
</evidence>
<proteinExistence type="inferred from homology"/>
<dbReference type="PANTHER" id="PTHR46154">
    <property type="match status" value="1"/>
</dbReference>
<protein>
    <recommendedName>
        <fullName evidence="8">Urea-proton symporter DUR3</fullName>
    </recommendedName>
    <alternativeName>
        <fullName evidence="9">High-affinity urea active transporter DUR3</fullName>
    </alternativeName>
</protein>
<feature type="transmembrane region" description="Helical" evidence="11">
    <location>
        <begin position="159"/>
        <end position="181"/>
    </location>
</feature>
<evidence type="ECO:0000256" key="1">
    <source>
        <dbReference type="ARBA" id="ARBA00004141"/>
    </source>
</evidence>
<dbReference type="CDD" id="cd11476">
    <property type="entry name" value="SLC5sbd_DUR3"/>
    <property type="match status" value="1"/>
</dbReference>
<dbReference type="InterPro" id="IPR038377">
    <property type="entry name" value="Na/Glc_symporter_sf"/>
</dbReference>
<feature type="transmembrane region" description="Helical" evidence="11">
    <location>
        <begin position="83"/>
        <end position="103"/>
    </location>
</feature>
<reference evidence="13" key="1">
    <citation type="journal article" date="2016" name="Nature">
        <title>The genome of the seagrass Zostera marina reveals angiosperm adaptation to the sea.</title>
        <authorList>
            <person name="Olsen J.L."/>
            <person name="Rouze P."/>
            <person name="Verhelst B."/>
            <person name="Lin Y.-C."/>
            <person name="Bayer T."/>
            <person name="Collen J."/>
            <person name="Dattolo E."/>
            <person name="De Paoli E."/>
            <person name="Dittami S."/>
            <person name="Maumus F."/>
            <person name="Michel G."/>
            <person name="Kersting A."/>
            <person name="Lauritano C."/>
            <person name="Lohaus R."/>
            <person name="Toepel M."/>
            <person name="Tonon T."/>
            <person name="Vanneste K."/>
            <person name="Amirebrahimi M."/>
            <person name="Brakel J."/>
            <person name="Bostroem C."/>
            <person name="Chovatia M."/>
            <person name="Grimwood J."/>
            <person name="Jenkins J.W."/>
            <person name="Jueterbock A."/>
            <person name="Mraz A."/>
            <person name="Stam W.T."/>
            <person name="Tice H."/>
            <person name="Bornberg-Bauer E."/>
            <person name="Green P.J."/>
            <person name="Pearson G.A."/>
            <person name="Procaccini G."/>
            <person name="Duarte C.M."/>
            <person name="Schmutz J."/>
            <person name="Reusch T.B.H."/>
            <person name="Van de Peer Y."/>
        </authorList>
    </citation>
    <scope>NUCLEOTIDE SEQUENCE [LARGE SCALE GENOMIC DNA]</scope>
    <source>
        <strain evidence="13">cv. Finnish</strain>
    </source>
</reference>
<sequence length="719" mass="77739">MSSSSCPPYDFPAKYYSVIDGVCTRADSFFQGKPVLNQGVGYAVIIGFGLFFAFFTTFLVSLERRYVGSTHTSEWFNTAGRNIKTGLIASVIVSQWTWAATLLQSSNVAWQYGVSGPFWYASGATIQVLLFGIMAIEIKRKAPHAHTVCEIVRARWGTVAHVIFLGFCFLTNIIVTAMLLLGGSAVTNALTGVNIYVASFLIPIGIVVYTLAGGLKATFLASYIHTIVVHVALVVFVYLVYTSSDQLGSPKIVYERLLQVAAKSRTCTDPLSHTDQACGPVTGNYNGSYATMLSSGGLVFGIINIVGNFGTVFVDNGYWVSAIAARPSSTHKGYLLGGLVWFSVPFSMATALGIGALALDLPITADEANQGLVPAATAIALMGKGGSVLLLTMLFMAVTSSGSAELIAVSSLCTYDIYRTYINPDANGKQILKLSRATVLGFGCLMGVFAIVLNKAGVSLGWMYLAMGVFVGSAVFPIAFMLLWRKANALGAILGSTVGCTLGVITWLTVAKVEYGRVNLDTTGRNAPMLAGNLVSILVSGFIHASCSFIWPQNYDWSTSKQISQVERVKIDLTEDEFAEEKLSNAKSWIVKWGSIFTLVIVVLWPLFSLPAKEFSLGYFTFWAVIAVVWGTIGSAVIIILPITESWATIQHILIGLVTNDRLTEKIDEVNFRLRCIMQSIPEAQQAYLMEKEKSKKQEALELQQLRHNAPLTSVSAEG</sequence>